<protein>
    <submittedName>
        <fullName evidence="1">Uncharacterized protein</fullName>
    </submittedName>
</protein>
<reference evidence="1" key="1">
    <citation type="journal article" date="2022" name="Int. J. Mol. Sci.">
        <title>Draft Genome of Tanacetum Coccineum: Genomic Comparison of Closely Related Tanacetum-Family Plants.</title>
        <authorList>
            <person name="Yamashiro T."/>
            <person name="Shiraishi A."/>
            <person name="Nakayama K."/>
            <person name="Satake H."/>
        </authorList>
    </citation>
    <scope>NUCLEOTIDE SEQUENCE</scope>
</reference>
<evidence type="ECO:0000313" key="2">
    <source>
        <dbReference type="Proteomes" id="UP001151760"/>
    </source>
</evidence>
<dbReference type="Proteomes" id="UP001151760">
    <property type="component" value="Unassembled WGS sequence"/>
</dbReference>
<keyword evidence="2" id="KW-1185">Reference proteome</keyword>
<gene>
    <name evidence="1" type="ORF">Tco_1079709</name>
</gene>
<sequence>MRGVEVHVGRLKLLEDFYVLDMVKGPTCRLLVGRGFLATASAIIDCKKSKIAVGEGYTRSVFEVNEIDQGKEEVSYWTTQARRKSYYPRPNTNIIGTQTPFYLESDFINSNATGEREIAKDAELNPFKDILVFRKMVEFLGAIQINLKGNMWESKDMFEKKLDWNKPPKV</sequence>
<comment type="caution">
    <text evidence="1">The sequence shown here is derived from an EMBL/GenBank/DDBJ whole genome shotgun (WGS) entry which is preliminary data.</text>
</comment>
<dbReference type="EMBL" id="BQNB010019963">
    <property type="protein sequence ID" value="GJT90864.1"/>
    <property type="molecule type" value="Genomic_DNA"/>
</dbReference>
<evidence type="ECO:0000313" key="1">
    <source>
        <dbReference type="EMBL" id="GJT90864.1"/>
    </source>
</evidence>
<proteinExistence type="predicted"/>
<accession>A0ABQ5HSU5</accession>
<dbReference type="InterPro" id="IPR021109">
    <property type="entry name" value="Peptidase_aspartic_dom_sf"/>
</dbReference>
<name>A0ABQ5HSU5_9ASTR</name>
<reference evidence="1" key="2">
    <citation type="submission" date="2022-01" db="EMBL/GenBank/DDBJ databases">
        <authorList>
            <person name="Yamashiro T."/>
            <person name="Shiraishi A."/>
            <person name="Satake H."/>
            <person name="Nakayama K."/>
        </authorList>
    </citation>
    <scope>NUCLEOTIDE SEQUENCE</scope>
</reference>
<organism evidence="1 2">
    <name type="scientific">Tanacetum coccineum</name>
    <dbReference type="NCBI Taxonomy" id="301880"/>
    <lineage>
        <taxon>Eukaryota</taxon>
        <taxon>Viridiplantae</taxon>
        <taxon>Streptophyta</taxon>
        <taxon>Embryophyta</taxon>
        <taxon>Tracheophyta</taxon>
        <taxon>Spermatophyta</taxon>
        <taxon>Magnoliopsida</taxon>
        <taxon>eudicotyledons</taxon>
        <taxon>Gunneridae</taxon>
        <taxon>Pentapetalae</taxon>
        <taxon>asterids</taxon>
        <taxon>campanulids</taxon>
        <taxon>Asterales</taxon>
        <taxon>Asteraceae</taxon>
        <taxon>Asteroideae</taxon>
        <taxon>Anthemideae</taxon>
        <taxon>Anthemidinae</taxon>
        <taxon>Tanacetum</taxon>
    </lineage>
</organism>
<dbReference type="Gene3D" id="2.40.70.10">
    <property type="entry name" value="Acid Proteases"/>
    <property type="match status" value="1"/>
</dbReference>